<organism evidence="2 3">
    <name type="scientific">Lithospermum erythrorhizon</name>
    <name type="common">Purple gromwell</name>
    <name type="synonym">Lithospermum officinale var. erythrorhizon</name>
    <dbReference type="NCBI Taxonomy" id="34254"/>
    <lineage>
        <taxon>Eukaryota</taxon>
        <taxon>Viridiplantae</taxon>
        <taxon>Streptophyta</taxon>
        <taxon>Embryophyta</taxon>
        <taxon>Tracheophyta</taxon>
        <taxon>Spermatophyta</taxon>
        <taxon>Magnoliopsida</taxon>
        <taxon>eudicotyledons</taxon>
        <taxon>Gunneridae</taxon>
        <taxon>Pentapetalae</taxon>
        <taxon>asterids</taxon>
        <taxon>lamiids</taxon>
        <taxon>Boraginales</taxon>
        <taxon>Boraginaceae</taxon>
        <taxon>Boraginoideae</taxon>
        <taxon>Lithospermeae</taxon>
        <taxon>Lithospermum</taxon>
    </lineage>
</organism>
<sequence>MKTSRPLSPYPSITTHIFMKGFILAPNFKRVSQFPTSHVKFPLTLSSSYVPHSRLSATRTSSNVVAHDVKPDMFHAPLRKNSDKLEENIEKVIYGCRFLAILAVWGSLLGSLLCFVKGCTYIAAAFQEYMVNRAKVIMFLVEAIDIYLLGTVMLVFGIGLYELFISNLDKSKLESDGTIVDKSSLFGLFPLKERPQWLEIKTVNELKTKLGHVIVMLLLIGLFEKSKIAVIQTPTDLLCFSLSILLCSGCLYLLSKLNH</sequence>
<dbReference type="Pfam" id="PF03350">
    <property type="entry name" value="UPF0114"/>
    <property type="match status" value="1"/>
</dbReference>
<keyword evidence="3" id="KW-1185">Reference proteome</keyword>
<dbReference type="PANTHER" id="PTHR31721:SF4">
    <property type="entry name" value="OS06G0710300 PROTEIN"/>
    <property type="match status" value="1"/>
</dbReference>
<dbReference type="InterPro" id="IPR005134">
    <property type="entry name" value="UPF0114"/>
</dbReference>
<dbReference type="InterPro" id="IPR016804">
    <property type="entry name" value="UPF0114_pln"/>
</dbReference>
<feature type="transmembrane region" description="Helical" evidence="1">
    <location>
        <begin position="235"/>
        <end position="254"/>
    </location>
</feature>
<evidence type="ECO:0000313" key="2">
    <source>
        <dbReference type="EMBL" id="GAA0159574.1"/>
    </source>
</evidence>
<keyword evidence="1" id="KW-0812">Transmembrane</keyword>
<comment type="caution">
    <text evidence="2">The sequence shown here is derived from an EMBL/GenBank/DDBJ whole genome shotgun (WGS) entry which is preliminary data.</text>
</comment>
<accession>A0AAV3Q668</accession>
<keyword evidence="1" id="KW-1133">Transmembrane helix</keyword>
<reference evidence="2 3" key="1">
    <citation type="submission" date="2024-01" db="EMBL/GenBank/DDBJ databases">
        <title>The complete chloroplast genome sequence of Lithospermum erythrorhizon: insights into the phylogenetic relationship among Boraginaceae species and the maternal lineages of purple gromwells.</title>
        <authorList>
            <person name="Okada T."/>
            <person name="Watanabe K."/>
        </authorList>
    </citation>
    <scope>NUCLEOTIDE SEQUENCE [LARGE SCALE GENOMIC DNA]</scope>
</reference>
<name>A0AAV3Q668_LITER</name>
<protein>
    <submittedName>
        <fullName evidence="2">Uncharacterized protein</fullName>
    </submittedName>
</protein>
<evidence type="ECO:0000256" key="1">
    <source>
        <dbReference type="SAM" id="Phobius"/>
    </source>
</evidence>
<evidence type="ECO:0000313" key="3">
    <source>
        <dbReference type="Proteomes" id="UP001454036"/>
    </source>
</evidence>
<dbReference type="AlphaFoldDB" id="A0AAV3Q668"/>
<dbReference type="PANTHER" id="PTHR31721">
    <property type="entry name" value="OS06G0710300 PROTEIN"/>
    <property type="match status" value="1"/>
</dbReference>
<dbReference type="Proteomes" id="UP001454036">
    <property type="component" value="Unassembled WGS sequence"/>
</dbReference>
<feature type="transmembrane region" description="Helical" evidence="1">
    <location>
        <begin position="98"/>
        <end position="124"/>
    </location>
</feature>
<gene>
    <name evidence="2" type="ORF">LIER_16316</name>
</gene>
<dbReference type="PIRSF" id="PIRSF022348">
    <property type="entry name" value="UCP022348"/>
    <property type="match status" value="1"/>
</dbReference>
<proteinExistence type="predicted"/>
<keyword evidence="1" id="KW-0472">Membrane</keyword>
<feature type="transmembrane region" description="Helical" evidence="1">
    <location>
        <begin position="136"/>
        <end position="161"/>
    </location>
</feature>
<dbReference type="EMBL" id="BAABME010003634">
    <property type="protein sequence ID" value="GAA0159574.1"/>
    <property type="molecule type" value="Genomic_DNA"/>
</dbReference>